<comment type="caution">
    <text evidence="1">The sequence shown here is derived from an EMBL/GenBank/DDBJ whole genome shotgun (WGS) entry which is preliminary data.</text>
</comment>
<dbReference type="AlphaFoldDB" id="A0A854WZ09"/>
<organism evidence="1 2">
    <name type="scientific">Pseudomonas fluorescens</name>
    <dbReference type="NCBI Taxonomy" id="294"/>
    <lineage>
        <taxon>Bacteria</taxon>
        <taxon>Pseudomonadati</taxon>
        <taxon>Pseudomonadota</taxon>
        <taxon>Gammaproteobacteria</taxon>
        <taxon>Pseudomonadales</taxon>
        <taxon>Pseudomonadaceae</taxon>
        <taxon>Pseudomonas</taxon>
    </lineage>
</organism>
<gene>
    <name evidence="1" type="ORF">CP335_19255</name>
</gene>
<sequence>MKSRAVSTRFPLTLSPTARHIPPLFPKSRTKIFLKTKIRTSSTDPVTDSPTSRASPLPHWNAVPLWERACSRRGQPIQHYRCLTHRFREQARSHIGMRFPYGSEPAREEACTFNIIVA</sequence>
<name>A0A854WZ09_PSEFL</name>
<dbReference type="Proteomes" id="UP000218643">
    <property type="component" value="Unassembled WGS sequence"/>
</dbReference>
<evidence type="ECO:0000313" key="2">
    <source>
        <dbReference type="Proteomes" id="UP000218643"/>
    </source>
</evidence>
<proteinExistence type="predicted"/>
<evidence type="ECO:0000313" key="1">
    <source>
        <dbReference type="EMBL" id="PCM48029.1"/>
    </source>
</evidence>
<dbReference type="EMBL" id="NXHE01000025">
    <property type="protein sequence ID" value="PCM48029.1"/>
    <property type="molecule type" value="Genomic_DNA"/>
</dbReference>
<reference evidence="1 2" key="2">
    <citation type="submission" date="2017-10" db="EMBL/GenBank/DDBJ databases">
        <title>Rhizosphere-associated Pseudomonas modulate jasmonic acid/salicylic acid antagonism to induce systemic resistance to herbivores at the cost of susceptibility to pathogens.</title>
        <authorList>
            <person name="Haney C.H."/>
            <person name="Wiesmann C.L."/>
            <person name="Shapiro L.R."/>
            <person name="O'Sullivan L.R."/>
            <person name="Khorasani S."/>
            <person name="Melnyk R.A."/>
            <person name="Xiao L."/>
            <person name="Bush J."/>
            <person name="Carrillo J."/>
            <person name="Pierce N.E."/>
            <person name="Ausubel F.M."/>
        </authorList>
    </citation>
    <scope>NUCLEOTIDE SEQUENCE [LARGE SCALE GENOMIC DNA]</scope>
    <source>
        <strain evidence="1 2">CH229</strain>
    </source>
</reference>
<accession>A0A854WZ09</accession>
<protein>
    <submittedName>
        <fullName evidence="1">Uncharacterized protein</fullName>
    </submittedName>
</protein>
<reference evidence="1 2" key="1">
    <citation type="submission" date="2017-09" db="EMBL/GenBank/DDBJ databases">
        <authorList>
            <person name="Haney C."/>
            <person name="Melnyk R."/>
        </authorList>
    </citation>
    <scope>NUCLEOTIDE SEQUENCE [LARGE SCALE GENOMIC DNA]</scope>
    <source>
        <strain evidence="1 2">CH229</strain>
    </source>
</reference>